<protein>
    <recommendedName>
        <fullName evidence="4">ABC transporter permease</fullName>
    </recommendedName>
</protein>
<feature type="transmembrane region" description="Helical" evidence="1">
    <location>
        <begin position="109"/>
        <end position="130"/>
    </location>
</feature>
<organism evidence="2 3">
    <name type="scientific">Holdemania filiformis</name>
    <dbReference type="NCBI Taxonomy" id="61171"/>
    <lineage>
        <taxon>Bacteria</taxon>
        <taxon>Bacillati</taxon>
        <taxon>Bacillota</taxon>
        <taxon>Erysipelotrichia</taxon>
        <taxon>Erysipelotrichales</taxon>
        <taxon>Erysipelotrichaceae</taxon>
        <taxon>Holdemania</taxon>
    </lineage>
</organism>
<evidence type="ECO:0000313" key="2">
    <source>
        <dbReference type="EMBL" id="RGR67846.1"/>
    </source>
</evidence>
<evidence type="ECO:0000313" key="3">
    <source>
        <dbReference type="Proteomes" id="UP000284178"/>
    </source>
</evidence>
<sequence length="290" mass="33745">MIETPAQAIILFFIYSFLGWVCECIYCSIGQRKWINRGFLAGPYCPIYGFGGVFVLTLLEPVADSFGMVFLWGVVITSALEYLTSYVMEKMFHTRWWDYSRYRFNLNGRICLLNSTLFGLMCLFVVYVIHPPILSAVQRIPLSLLWVINAALLIYFSTDVFKTVHALLRRNKEFVELEKCMQELREVMKNVGQVGEDVPFYERIQAVMDSTDADEQLSAIIDKMVSRIDLMPKRTFKIRSRLNKAFPYQVNPEFSNEFRAWVDQTRNRTKKAINDKKEAIAEKIENTLGR</sequence>
<dbReference type="Pfam" id="PF06541">
    <property type="entry name" value="ABC_trans_CmpB"/>
    <property type="match status" value="1"/>
</dbReference>
<evidence type="ECO:0008006" key="4">
    <source>
        <dbReference type="Google" id="ProtNLM"/>
    </source>
</evidence>
<feature type="transmembrane region" description="Helical" evidence="1">
    <location>
        <begin position="142"/>
        <end position="161"/>
    </location>
</feature>
<feature type="transmembrane region" description="Helical" evidence="1">
    <location>
        <begin position="38"/>
        <end position="59"/>
    </location>
</feature>
<keyword evidence="1" id="KW-1133">Transmembrane helix</keyword>
<dbReference type="AlphaFoldDB" id="A0A412FI69"/>
<keyword evidence="1" id="KW-0812">Transmembrane</keyword>
<keyword evidence="3" id="KW-1185">Reference proteome</keyword>
<dbReference type="InterPro" id="IPR010540">
    <property type="entry name" value="CmpB_TMEM229"/>
</dbReference>
<dbReference type="EMBL" id="QRUP01000030">
    <property type="protein sequence ID" value="RGR67846.1"/>
    <property type="molecule type" value="Genomic_DNA"/>
</dbReference>
<accession>A0A412FI69</accession>
<dbReference type="GeneID" id="83017022"/>
<keyword evidence="1" id="KW-0472">Membrane</keyword>
<reference evidence="2 3" key="1">
    <citation type="submission" date="2018-08" db="EMBL/GenBank/DDBJ databases">
        <title>A genome reference for cultivated species of the human gut microbiota.</title>
        <authorList>
            <person name="Zou Y."/>
            <person name="Xue W."/>
            <person name="Luo G."/>
        </authorList>
    </citation>
    <scope>NUCLEOTIDE SEQUENCE [LARGE SCALE GENOMIC DNA]</scope>
    <source>
        <strain evidence="2 3">AF24-29</strain>
    </source>
</reference>
<comment type="caution">
    <text evidence="2">The sequence shown here is derived from an EMBL/GenBank/DDBJ whole genome shotgun (WGS) entry which is preliminary data.</text>
</comment>
<gene>
    <name evidence="2" type="ORF">DWY25_16630</name>
</gene>
<dbReference type="RefSeq" id="WP_117896183.1">
    <property type="nucleotide sequence ID" value="NZ_CABJCV010000030.1"/>
</dbReference>
<name>A0A412FI69_9FIRM</name>
<evidence type="ECO:0000256" key="1">
    <source>
        <dbReference type="SAM" id="Phobius"/>
    </source>
</evidence>
<proteinExistence type="predicted"/>
<feature type="transmembrane region" description="Helical" evidence="1">
    <location>
        <begin position="65"/>
        <end position="88"/>
    </location>
</feature>
<dbReference type="Proteomes" id="UP000284178">
    <property type="component" value="Unassembled WGS sequence"/>
</dbReference>
<feature type="transmembrane region" description="Helical" evidence="1">
    <location>
        <begin position="6"/>
        <end position="26"/>
    </location>
</feature>